<gene>
    <name evidence="1" type="ORF">FFLO_06244</name>
</gene>
<evidence type="ECO:0000313" key="1">
    <source>
        <dbReference type="EMBL" id="KAG7528304.1"/>
    </source>
</evidence>
<proteinExistence type="predicted"/>
<sequence>MTGDQVINSGGIDGSKSRGSYRYVHVYVHAGRIITSQLRQPHPYLRPTQALLCMRLKVRATRGEGGYTGGSILWIFPAGAPEDIKEDVEMADVWDVASTGIFEMSEVNQLEANKG</sequence>
<reference evidence="1" key="1">
    <citation type="submission" date="2020-04" db="EMBL/GenBank/DDBJ databases">
        <title>Analysis of mating type loci in Filobasidium floriforme.</title>
        <authorList>
            <person name="Nowrousian M."/>
        </authorList>
    </citation>
    <scope>NUCLEOTIDE SEQUENCE</scope>
    <source>
        <strain evidence="1">CBS 6242</strain>
    </source>
</reference>
<protein>
    <submittedName>
        <fullName evidence="1">Uncharacterized protein</fullName>
    </submittedName>
</protein>
<dbReference type="EMBL" id="JABELV010000191">
    <property type="protein sequence ID" value="KAG7528304.1"/>
    <property type="molecule type" value="Genomic_DNA"/>
</dbReference>
<accession>A0A8K0JFR4</accession>
<dbReference type="AlphaFoldDB" id="A0A8K0JFR4"/>
<comment type="caution">
    <text evidence="1">The sequence shown here is derived from an EMBL/GenBank/DDBJ whole genome shotgun (WGS) entry which is preliminary data.</text>
</comment>
<organism evidence="1 2">
    <name type="scientific">Filobasidium floriforme</name>
    <dbReference type="NCBI Taxonomy" id="5210"/>
    <lineage>
        <taxon>Eukaryota</taxon>
        <taxon>Fungi</taxon>
        <taxon>Dikarya</taxon>
        <taxon>Basidiomycota</taxon>
        <taxon>Agaricomycotina</taxon>
        <taxon>Tremellomycetes</taxon>
        <taxon>Filobasidiales</taxon>
        <taxon>Filobasidiaceae</taxon>
        <taxon>Filobasidium</taxon>
    </lineage>
</organism>
<keyword evidence="2" id="KW-1185">Reference proteome</keyword>
<evidence type="ECO:0000313" key="2">
    <source>
        <dbReference type="Proteomes" id="UP000812966"/>
    </source>
</evidence>
<name>A0A8K0JFR4_9TREE</name>
<dbReference type="Proteomes" id="UP000812966">
    <property type="component" value="Unassembled WGS sequence"/>
</dbReference>